<evidence type="ECO:0000313" key="2">
    <source>
        <dbReference type="EMBL" id="KAF2888339.1"/>
    </source>
</evidence>
<name>A0A8K0CJ60_IGNLU</name>
<keyword evidence="3" id="KW-1185">Reference proteome</keyword>
<accession>A0A8K0CJ60</accession>
<dbReference type="OrthoDB" id="8187571at2759"/>
<organism evidence="2 3">
    <name type="scientific">Ignelater luminosus</name>
    <name type="common">Cucubano</name>
    <name type="synonym">Pyrophorus luminosus</name>
    <dbReference type="NCBI Taxonomy" id="2038154"/>
    <lineage>
        <taxon>Eukaryota</taxon>
        <taxon>Metazoa</taxon>
        <taxon>Ecdysozoa</taxon>
        <taxon>Arthropoda</taxon>
        <taxon>Hexapoda</taxon>
        <taxon>Insecta</taxon>
        <taxon>Pterygota</taxon>
        <taxon>Neoptera</taxon>
        <taxon>Endopterygota</taxon>
        <taxon>Coleoptera</taxon>
        <taxon>Polyphaga</taxon>
        <taxon>Elateriformia</taxon>
        <taxon>Elateroidea</taxon>
        <taxon>Elateridae</taxon>
        <taxon>Agrypninae</taxon>
        <taxon>Pyrophorini</taxon>
        <taxon>Ignelater</taxon>
    </lineage>
</organism>
<comment type="caution">
    <text evidence="2">The sequence shown here is derived from an EMBL/GenBank/DDBJ whole genome shotgun (WGS) entry which is preliminary data.</text>
</comment>
<dbReference type="AlphaFoldDB" id="A0A8K0CJ60"/>
<protein>
    <submittedName>
        <fullName evidence="2">Uncharacterized protein</fullName>
    </submittedName>
</protein>
<feature type="region of interest" description="Disordered" evidence="1">
    <location>
        <begin position="133"/>
        <end position="156"/>
    </location>
</feature>
<dbReference type="EMBL" id="VTPC01078168">
    <property type="protein sequence ID" value="KAF2888339.1"/>
    <property type="molecule type" value="Genomic_DNA"/>
</dbReference>
<dbReference type="Proteomes" id="UP000801492">
    <property type="component" value="Unassembled WGS sequence"/>
</dbReference>
<sequence length="203" mass="22899">MHPGKQITTYNIASLASTAFINSFTPKNIISSFVKSGIYPINKLALSEEDSLCNYVSSRPELPTEEAISGMITADKDPTRAATSLTHCRAAEKTSVTAETVRPFLRQHEVRKKTGKLETIKSLIYTNTPEKNKLEETAAKRQEKKRMNNKRKQVKKDSFKPLKEDFLKTDVFCKLPPPDVVEATKLVASFHRFPLDFSAYNVM</sequence>
<gene>
    <name evidence="2" type="ORF">ILUMI_17834</name>
</gene>
<evidence type="ECO:0000313" key="3">
    <source>
        <dbReference type="Proteomes" id="UP000801492"/>
    </source>
</evidence>
<proteinExistence type="predicted"/>
<reference evidence="2" key="1">
    <citation type="submission" date="2019-08" db="EMBL/GenBank/DDBJ databases">
        <title>The genome of the North American firefly Photinus pyralis.</title>
        <authorList>
            <consortium name="Photinus pyralis genome working group"/>
            <person name="Fallon T.R."/>
            <person name="Sander Lower S.E."/>
            <person name="Weng J.-K."/>
        </authorList>
    </citation>
    <scope>NUCLEOTIDE SEQUENCE</scope>
    <source>
        <strain evidence="2">TRF0915ILg1</strain>
        <tissue evidence="2">Whole body</tissue>
    </source>
</reference>
<feature type="compositionally biased region" description="Basic residues" evidence="1">
    <location>
        <begin position="142"/>
        <end position="154"/>
    </location>
</feature>
<evidence type="ECO:0000256" key="1">
    <source>
        <dbReference type="SAM" id="MobiDB-lite"/>
    </source>
</evidence>